<dbReference type="Gene3D" id="3.90.1640.10">
    <property type="entry name" value="inorganic pyrophosphatase (n-terminal core)"/>
    <property type="match status" value="1"/>
</dbReference>
<dbReference type="SMART" id="SM00116">
    <property type="entry name" value="CBS"/>
    <property type="match status" value="2"/>
</dbReference>
<dbReference type="GO" id="GO:0005737">
    <property type="term" value="C:cytoplasm"/>
    <property type="evidence" value="ECO:0007669"/>
    <property type="project" value="InterPro"/>
</dbReference>
<accession>A0A9D0Z5D2</accession>
<evidence type="ECO:0000256" key="8">
    <source>
        <dbReference type="PROSITE-ProRule" id="PRU00703"/>
    </source>
</evidence>
<dbReference type="InterPro" id="IPR000644">
    <property type="entry name" value="CBS_dom"/>
</dbReference>
<evidence type="ECO:0000259" key="9">
    <source>
        <dbReference type="PROSITE" id="PS51371"/>
    </source>
</evidence>
<evidence type="ECO:0000256" key="4">
    <source>
        <dbReference type="ARBA" id="ARBA00022801"/>
    </source>
</evidence>
<dbReference type="Pfam" id="PF02833">
    <property type="entry name" value="DHHA2"/>
    <property type="match status" value="1"/>
</dbReference>
<dbReference type="Pfam" id="PF00571">
    <property type="entry name" value="CBS"/>
    <property type="match status" value="2"/>
</dbReference>
<dbReference type="Gene3D" id="3.10.310.20">
    <property type="entry name" value="DHHA2 domain"/>
    <property type="match status" value="1"/>
</dbReference>
<comment type="caution">
    <text evidence="10">The sequence shown here is derived from an EMBL/GenBank/DDBJ whole genome shotgun (WGS) entry which is preliminary data.</text>
</comment>
<dbReference type="InterPro" id="IPR001667">
    <property type="entry name" value="DDH_dom"/>
</dbReference>
<gene>
    <name evidence="10" type="ORF">IAB74_06440</name>
</gene>
<dbReference type="Gene3D" id="3.40.1390.20">
    <property type="entry name" value="HprK N-terminal domain-like"/>
    <property type="match status" value="1"/>
</dbReference>
<reference evidence="10" key="1">
    <citation type="submission" date="2020-10" db="EMBL/GenBank/DDBJ databases">
        <authorList>
            <person name="Gilroy R."/>
        </authorList>
    </citation>
    <scope>NUCLEOTIDE SEQUENCE</scope>
    <source>
        <strain evidence="10">13361</strain>
    </source>
</reference>
<keyword evidence="5" id="KW-0464">Manganese</keyword>
<dbReference type="FunFam" id="3.90.1640.10:FF:000001">
    <property type="entry name" value="Probable manganese-dependent inorganic pyrophosphatase"/>
    <property type="match status" value="1"/>
</dbReference>
<name>A0A9D0Z5D2_9FIRM</name>
<comment type="cofactor">
    <cofactor evidence="1">
        <name>Mn(2+)</name>
        <dbReference type="ChEBI" id="CHEBI:29035"/>
    </cofactor>
</comment>
<dbReference type="SUPFAM" id="SSF64182">
    <property type="entry name" value="DHH phosphoesterases"/>
    <property type="match status" value="1"/>
</dbReference>
<dbReference type="Pfam" id="PF01368">
    <property type="entry name" value="DHH"/>
    <property type="match status" value="1"/>
</dbReference>
<dbReference type="InterPro" id="IPR046342">
    <property type="entry name" value="CBS_dom_sf"/>
</dbReference>
<dbReference type="Gene3D" id="3.10.580.10">
    <property type="entry name" value="CBS-domain"/>
    <property type="match status" value="1"/>
</dbReference>
<evidence type="ECO:0000256" key="5">
    <source>
        <dbReference type="ARBA" id="ARBA00023211"/>
    </source>
</evidence>
<dbReference type="SUPFAM" id="SSF75138">
    <property type="entry name" value="HprK N-terminal domain-like"/>
    <property type="match status" value="1"/>
</dbReference>
<dbReference type="SMART" id="SM01131">
    <property type="entry name" value="DHHA2"/>
    <property type="match status" value="1"/>
</dbReference>
<proteinExistence type="predicted"/>
<dbReference type="Proteomes" id="UP000886796">
    <property type="component" value="Unassembled WGS sequence"/>
</dbReference>
<dbReference type="GO" id="GO:0004427">
    <property type="term" value="F:inorganic diphosphate phosphatase activity"/>
    <property type="evidence" value="ECO:0007669"/>
    <property type="project" value="UniProtKB-EC"/>
</dbReference>
<comment type="catalytic activity">
    <reaction evidence="7">
        <text>diphosphate + H2O = 2 phosphate + H(+)</text>
        <dbReference type="Rhea" id="RHEA:24576"/>
        <dbReference type="ChEBI" id="CHEBI:15377"/>
        <dbReference type="ChEBI" id="CHEBI:15378"/>
        <dbReference type="ChEBI" id="CHEBI:33019"/>
        <dbReference type="ChEBI" id="CHEBI:43474"/>
        <dbReference type="EC" id="3.6.1.1"/>
    </reaction>
</comment>
<dbReference type="Pfam" id="PF07085">
    <property type="entry name" value="DRTGG"/>
    <property type="match status" value="1"/>
</dbReference>
<dbReference type="GO" id="GO:0046872">
    <property type="term" value="F:metal ion binding"/>
    <property type="evidence" value="ECO:0007669"/>
    <property type="project" value="UniProtKB-KW"/>
</dbReference>
<dbReference type="PANTHER" id="PTHR12112">
    <property type="entry name" value="BNIP - RELATED"/>
    <property type="match status" value="1"/>
</dbReference>
<dbReference type="InterPro" id="IPR010766">
    <property type="entry name" value="DRTGG"/>
</dbReference>
<feature type="domain" description="CBS" evidence="9">
    <location>
        <begin position="249"/>
        <end position="305"/>
    </location>
</feature>
<evidence type="ECO:0000313" key="11">
    <source>
        <dbReference type="Proteomes" id="UP000886796"/>
    </source>
</evidence>
<dbReference type="AlphaFoldDB" id="A0A9D0Z5D2"/>
<evidence type="ECO:0000313" key="10">
    <source>
        <dbReference type="EMBL" id="HIQ68128.1"/>
    </source>
</evidence>
<keyword evidence="4 10" id="KW-0378">Hydrolase</keyword>
<evidence type="ECO:0000256" key="3">
    <source>
        <dbReference type="ARBA" id="ARBA00022723"/>
    </source>
</evidence>
<keyword evidence="3" id="KW-0479">Metal-binding</keyword>
<protein>
    <recommendedName>
        <fullName evidence="2">inorganic diphosphatase</fullName>
        <ecNumber evidence="2">3.6.1.1</ecNumber>
    </recommendedName>
    <alternativeName>
        <fullName evidence="6">Pyrophosphate phospho-hydrolase</fullName>
    </alternativeName>
</protein>
<dbReference type="PANTHER" id="PTHR12112:SF22">
    <property type="entry name" value="MANGANESE-DEPENDENT INORGANIC PYROPHOSPHATASE-RELATED"/>
    <property type="match status" value="1"/>
</dbReference>
<dbReference type="InterPro" id="IPR028979">
    <property type="entry name" value="Ser_kin/Pase_Hpr-like_N_sf"/>
</dbReference>
<reference evidence="10" key="2">
    <citation type="journal article" date="2021" name="PeerJ">
        <title>Extensive microbial diversity within the chicken gut microbiome revealed by metagenomics and culture.</title>
        <authorList>
            <person name="Gilroy R."/>
            <person name="Ravi A."/>
            <person name="Getino M."/>
            <person name="Pursley I."/>
            <person name="Horton D.L."/>
            <person name="Alikhan N.F."/>
            <person name="Baker D."/>
            <person name="Gharbi K."/>
            <person name="Hall N."/>
            <person name="Watson M."/>
            <person name="Adriaenssens E.M."/>
            <person name="Foster-Nyarko E."/>
            <person name="Jarju S."/>
            <person name="Secka A."/>
            <person name="Antonio M."/>
            <person name="Oren A."/>
            <person name="Chaudhuri R.R."/>
            <person name="La Ragione R."/>
            <person name="Hildebrand F."/>
            <person name="Pallen M.J."/>
        </authorList>
    </citation>
    <scope>NUCLEOTIDE SEQUENCE</scope>
    <source>
        <strain evidence="10">13361</strain>
    </source>
</reference>
<dbReference type="SUPFAM" id="SSF54631">
    <property type="entry name" value="CBS-domain pair"/>
    <property type="match status" value="1"/>
</dbReference>
<dbReference type="EMBL" id="DVFK01000088">
    <property type="protein sequence ID" value="HIQ68128.1"/>
    <property type="molecule type" value="Genomic_DNA"/>
</dbReference>
<sequence>MDPIYVTGHRNPDTDSIVAAMAYAALRNAVGDREYEAACLGHVSDETQIVLDLFGFQPPKRIRDMHTQVQDLDFDTPPVLSAGVTVGRAWGVLQEQKNISSVPVANEDGTLYGMLSRENVASYNMEQTMAGELDAVPLFNILSVLEGKILNEAGENTDVVAGEVTIALPQSRENLLFNTPNSIVLCGHQPDMIRRALEMNVNCLVLCQAELPEELRDFPTTTCIISTPFDAYRAARLIFQSAPVSRICRTTGLVCFHLEDRVDEVREQVLKHRESCYPILDENDHVAGVLTRYHLLRPRRKRVVLVDHNEAAQSVPGLEEAEILAIIDHHRLADIQTTNPIYVRNEPVGSTNTIIASMFQDRGLMPSEKMAGMMAAAILSDTVMFKSPTCTDRDRRTAERMARIANVSLEELGKQIFSASLEHRTAQDLIFADYKEFHIAGHNLAVAQVTCMDSPRMLERKEEFLKLMEKNVAEKKLSIMILMLTDVLLEGSQLIYLGDDDTIQQAFGVAPKGNTVFLPHVMSRKKQVIPMLSALWG</sequence>
<keyword evidence="8" id="KW-0129">CBS domain</keyword>
<evidence type="ECO:0000256" key="1">
    <source>
        <dbReference type="ARBA" id="ARBA00001936"/>
    </source>
</evidence>
<feature type="domain" description="CBS" evidence="9">
    <location>
        <begin position="65"/>
        <end position="133"/>
    </location>
</feature>
<evidence type="ECO:0000256" key="7">
    <source>
        <dbReference type="ARBA" id="ARBA00047820"/>
    </source>
</evidence>
<dbReference type="InterPro" id="IPR004097">
    <property type="entry name" value="DHHA2"/>
</dbReference>
<dbReference type="PROSITE" id="PS51371">
    <property type="entry name" value="CBS"/>
    <property type="match status" value="2"/>
</dbReference>
<dbReference type="EC" id="3.6.1.1" evidence="2"/>
<evidence type="ECO:0000256" key="2">
    <source>
        <dbReference type="ARBA" id="ARBA00012146"/>
    </source>
</evidence>
<dbReference type="NCBIfam" id="NF011443">
    <property type="entry name" value="PRK14869.1-5"/>
    <property type="match status" value="1"/>
</dbReference>
<dbReference type="InterPro" id="IPR038222">
    <property type="entry name" value="DHHA2_dom_sf"/>
</dbReference>
<dbReference type="InterPro" id="IPR038763">
    <property type="entry name" value="DHH_sf"/>
</dbReference>
<organism evidence="10 11">
    <name type="scientific">Candidatus Faecousia excrementigallinarum</name>
    <dbReference type="NCBI Taxonomy" id="2840806"/>
    <lineage>
        <taxon>Bacteria</taxon>
        <taxon>Bacillati</taxon>
        <taxon>Bacillota</taxon>
        <taxon>Clostridia</taxon>
        <taxon>Eubacteriales</taxon>
        <taxon>Oscillospiraceae</taxon>
        <taxon>Faecousia</taxon>
    </lineage>
</organism>
<evidence type="ECO:0000256" key="6">
    <source>
        <dbReference type="ARBA" id="ARBA00032535"/>
    </source>
</evidence>